<dbReference type="Gene3D" id="3.30.420.10">
    <property type="entry name" value="Ribonuclease H-like superfamily/Ribonuclease H"/>
    <property type="match status" value="2"/>
</dbReference>
<dbReference type="EMBL" id="JANIDW010000003">
    <property type="protein sequence ID" value="MCX5614814.1"/>
    <property type="molecule type" value="Genomic_DNA"/>
</dbReference>
<dbReference type="Gene3D" id="1.10.30.50">
    <property type="match status" value="1"/>
</dbReference>
<proteinExistence type="inferred from homology"/>
<dbReference type="EC" id="3.1.-.-" evidence="12"/>
<evidence type="ECO:0000256" key="4">
    <source>
        <dbReference type="ARBA" id="ARBA00022759"/>
    </source>
</evidence>
<evidence type="ECO:0000256" key="5">
    <source>
        <dbReference type="ARBA" id="ARBA00022801"/>
    </source>
</evidence>
<evidence type="ECO:0000313" key="15">
    <source>
        <dbReference type="Proteomes" id="UP001165648"/>
    </source>
</evidence>
<keyword evidence="4 12" id="KW-0255">Endonuclease</keyword>
<keyword evidence="7 12" id="KW-0694">RNA-binding</keyword>
<comment type="caution">
    <text evidence="12">Lacks conserved residue(s) required for the propagation of feature annotation.</text>
</comment>
<dbReference type="Proteomes" id="UP001165648">
    <property type="component" value="Unassembled WGS sequence"/>
</dbReference>
<evidence type="ECO:0000256" key="2">
    <source>
        <dbReference type="ARBA" id="ARBA00022722"/>
    </source>
</evidence>
<dbReference type="RefSeq" id="WP_266106833.1">
    <property type="nucleotide sequence ID" value="NZ_JANIDW010000003.1"/>
</dbReference>
<dbReference type="NCBIfam" id="TIGR01865">
    <property type="entry name" value="cas_Csn1"/>
    <property type="match status" value="1"/>
</dbReference>
<keyword evidence="8 12" id="KW-0051">Antiviral defense</keyword>
<feature type="domain" description="HNH Cas9-type" evidence="13">
    <location>
        <begin position="511"/>
        <end position="668"/>
    </location>
</feature>
<dbReference type="InterPro" id="IPR003615">
    <property type="entry name" value="HNH_nuc"/>
</dbReference>
<evidence type="ECO:0000256" key="10">
    <source>
        <dbReference type="ARBA" id="ARBA00023211"/>
    </source>
</evidence>
<protein>
    <recommendedName>
        <fullName evidence="12">CRISPR-associated endonuclease Cas9</fullName>
        <ecNumber evidence="12">3.1.-.-</ecNumber>
    </recommendedName>
</protein>
<evidence type="ECO:0000256" key="12">
    <source>
        <dbReference type="HAMAP-Rule" id="MF_01480"/>
    </source>
</evidence>
<dbReference type="InterPro" id="IPR033114">
    <property type="entry name" value="HNH_CAS9"/>
</dbReference>
<evidence type="ECO:0000256" key="11">
    <source>
        <dbReference type="ARBA" id="ARBA00046380"/>
    </source>
</evidence>
<evidence type="ECO:0000313" key="14">
    <source>
        <dbReference type="EMBL" id="MCX5614814.1"/>
    </source>
</evidence>
<comment type="similarity">
    <text evidence="12">Belongs to the CRISPR-associated Cas9 family.</text>
</comment>
<evidence type="ECO:0000256" key="9">
    <source>
        <dbReference type="ARBA" id="ARBA00023125"/>
    </source>
</evidence>
<gene>
    <name evidence="12 14" type="primary">cas9</name>
    <name evidence="14" type="ORF">NQF64_06100</name>
</gene>
<name>A0ABT3W6V7_9PROT</name>
<evidence type="ECO:0000256" key="8">
    <source>
        <dbReference type="ARBA" id="ARBA00023118"/>
    </source>
</evidence>
<comment type="domain">
    <text evidence="12">Has 2 endonuclease domains. The discontinuous RuvC-like domain cleaves the target DNA noncomplementary to crRNA while the HNH nuclease domain cleaves the target DNA complementary to crRNA.</text>
</comment>
<comment type="subunit">
    <text evidence="11 12">Monomer. Binds crRNA and tracrRNA.</text>
</comment>
<dbReference type="Pfam" id="PF18541">
    <property type="entry name" value="RuvC_III"/>
    <property type="match status" value="1"/>
</dbReference>
<dbReference type="Pfam" id="PF13395">
    <property type="entry name" value="HNH_4"/>
    <property type="match status" value="1"/>
</dbReference>
<comment type="cofactor">
    <cofactor evidence="1">
        <name>Mg(2+)</name>
        <dbReference type="ChEBI" id="CHEBI:18420"/>
    </cofactor>
</comment>
<keyword evidence="3" id="KW-0479">Metal-binding</keyword>
<reference evidence="14 15" key="1">
    <citation type="submission" date="2022-07" db="EMBL/GenBank/DDBJ databases">
        <title>Bombella genomes.</title>
        <authorList>
            <person name="Harer L."/>
            <person name="Styblova S."/>
            <person name="Ehrmann M."/>
        </authorList>
    </citation>
    <scope>NUCLEOTIDE SEQUENCE [LARGE SCALE GENOMIC DNA]</scope>
    <source>
        <strain evidence="14 15">TMW 2.2558</strain>
    </source>
</reference>
<feature type="active site" description="Proton acceptor for HNH nuclease domain" evidence="12">
    <location>
        <position position="586"/>
    </location>
</feature>
<keyword evidence="10" id="KW-0464">Manganese</keyword>
<sequence length="1052" mass="121330">MTCIKESHIFGLDIGIGSCGWAVINQTEGAQQIEALGSWCFNVPETDKDRTPTNHIRRNNRLLRRVVRRRRHRMAKIRHLFAMYHLLDHPHPEAFRQIGADPWEMRAQGLDRLLTPQEFATALGHIAKRRGFKSSAKRVPKTTSTHDHKMLSALTATEERASQYRTIGEMFARDPAYSQRRRNREGQFDRTMSRKALQQETRILFNTQRRLGSLVATPTIERAFTAIAFHQRPMQDSGSFVEFCPFEPGEKRSSRFSPSFEQFRLLCRLVNLRITDGIDEYPLTPDELQQIYLTASKTRKLTGDKLRHLLQLHDHHRFTTIPLGQEKRDITSRTGESFPGTATFRSVLGDTLWWQLHPHPELLDQTAWIISFHELTDTIAKKLAKLGLPSQAYSLILQALSANKFAKFKGASSLSDKAARKLIPYLQQGLTYDKACEAVGYNHAASKFHGREIVNTKAKFKALMDDLRQDITNPIAKKAISEGMKQLWAMRNRWGLPGCICIELARDVGNSLEKRRLIERNIEARTKQREKERTEARALLSLEDVSDDILLRYRLWKEQDGRCCYTNEPIAPYLLLDESNMIQIDHILPWSRFGDSSYNNRALCFTKANQDKKNRTPYEWIYTTKGPAAWEQFSTIVEGRKNTKGIKKRNFLLKGNHETEKRFRRRNLNDTRYAARLIAEAAHIFYPVGQRAEKGGTRRVFTRPGALTAALRNAWDIESLKKIDGRRIPDSRHHALDATVVAAVSERELQKLTKSFQYNEQIGRPRLLRNIPPPWIGFQDELRKKYAALLVARPERRRARGEGHGATIRQIRIEETRPVIYERKAIDSLKITDLTKIKDPERNSELIHALYRWIKAGKPTNNPPRTPCTVAHEGHLVRKVRLMTNRRPAVPVRGGMADRGDMVRVDVFTMHGKSGKKEWFMVPIYRHHVMNPARWPSPPNRAILANKPEEQWPIMDERAQFHFSLYPRSYIRLIKNGTIMEGYFAGSNRATASIALADPNNTAQLHKGIGIKTLDLFQKFSINRFGELSLIRQETRTWHGLICPSPPHTHYD</sequence>
<keyword evidence="5 12" id="KW-0378">Hydrolase</keyword>
<feature type="active site" description="For RuvC-like nuclease domain" evidence="12">
    <location>
        <position position="13"/>
    </location>
</feature>
<evidence type="ECO:0000259" key="13">
    <source>
        <dbReference type="PROSITE" id="PS51749"/>
    </source>
</evidence>
<dbReference type="GO" id="GO:0004519">
    <property type="term" value="F:endonuclease activity"/>
    <property type="evidence" value="ECO:0007669"/>
    <property type="project" value="UniProtKB-KW"/>
</dbReference>
<comment type="function">
    <text evidence="12">CRISPR (clustered regularly interspaced short palindromic repeat) is an adaptive immune system that provides protection against mobile genetic elements (viruses, transposable elements and conjugative plasmids). CRISPR clusters contain spacers, sequences complementary to antecedent mobile elements, and target invading nucleic acids. CRISPR clusters are transcribed and processed into CRISPR RNA (crRNA). In type II CRISPR systems correct processing of pre-crRNA requires a trans-encoded small RNA (tracrRNA), endogenous ribonuclease 3 (rnc) and this protein. The tracrRNA serves as a guide for ribonuclease 3-aided processing of pre-crRNA. Subsequently Cas9/crRNA/tracrRNA endonucleolytically cleaves linear or circular dsDNA target complementary to the spacer; Cas9 is inactive in the absence of the 2 guide RNAs (gRNA). Cas9 recognizes the protospacer adjacent motif (PAM) in the CRISPR repeat sequences to help distinguish self versus nonself, as targets within the bacterial CRISPR locus do not have PAMs. PAM recognition is also required for catalytic activity.</text>
</comment>
<keyword evidence="15" id="KW-1185">Reference proteome</keyword>
<evidence type="ECO:0000256" key="6">
    <source>
        <dbReference type="ARBA" id="ARBA00022842"/>
    </source>
</evidence>
<keyword evidence="6" id="KW-0460">Magnesium</keyword>
<dbReference type="InterPro" id="IPR041383">
    <property type="entry name" value="RuvC_III"/>
</dbReference>
<keyword evidence="9 12" id="KW-0238">DNA-binding</keyword>
<dbReference type="HAMAP" id="MF_01480">
    <property type="entry name" value="Cas9"/>
    <property type="match status" value="1"/>
</dbReference>
<comment type="caution">
    <text evidence="14">The sequence shown here is derived from an EMBL/GenBank/DDBJ whole genome shotgun (WGS) entry which is preliminary data.</text>
</comment>
<organism evidence="14 15">
    <name type="scientific">Bombella saccharophila</name>
    <dbReference type="NCBI Taxonomy" id="2967338"/>
    <lineage>
        <taxon>Bacteria</taxon>
        <taxon>Pseudomonadati</taxon>
        <taxon>Pseudomonadota</taxon>
        <taxon>Alphaproteobacteria</taxon>
        <taxon>Acetobacterales</taxon>
        <taxon>Acetobacteraceae</taxon>
        <taxon>Bombella</taxon>
    </lineage>
</organism>
<keyword evidence="2 12" id="KW-0540">Nuclease</keyword>
<dbReference type="PROSITE" id="PS51749">
    <property type="entry name" value="HNH_CAS9"/>
    <property type="match status" value="1"/>
</dbReference>
<dbReference type="InterPro" id="IPR036397">
    <property type="entry name" value="RNaseH_sf"/>
</dbReference>
<evidence type="ECO:0000256" key="1">
    <source>
        <dbReference type="ARBA" id="ARBA00001946"/>
    </source>
</evidence>
<evidence type="ECO:0000256" key="3">
    <source>
        <dbReference type="ARBA" id="ARBA00022723"/>
    </source>
</evidence>
<dbReference type="InterPro" id="IPR028629">
    <property type="entry name" value="Cas9"/>
</dbReference>
<evidence type="ECO:0000256" key="7">
    <source>
        <dbReference type="ARBA" id="ARBA00022884"/>
    </source>
</evidence>
<accession>A0ABT3W6V7</accession>